<dbReference type="PANTHER" id="PTHR11046">
    <property type="entry name" value="OLIGORIBONUCLEASE, MITOCHONDRIAL"/>
    <property type="match status" value="1"/>
</dbReference>
<keyword evidence="1" id="KW-0540">Nuclease</keyword>
<proteinExistence type="predicted"/>
<dbReference type="GO" id="GO:0000175">
    <property type="term" value="F:3'-5'-RNA exonuclease activity"/>
    <property type="evidence" value="ECO:0007669"/>
    <property type="project" value="InterPro"/>
</dbReference>
<name>A0A6J8BL18_MYTCO</name>
<organism evidence="2 3">
    <name type="scientific">Mytilus coruscus</name>
    <name type="common">Sea mussel</name>
    <dbReference type="NCBI Taxonomy" id="42192"/>
    <lineage>
        <taxon>Eukaryota</taxon>
        <taxon>Metazoa</taxon>
        <taxon>Spiralia</taxon>
        <taxon>Lophotrochozoa</taxon>
        <taxon>Mollusca</taxon>
        <taxon>Bivalvia</taxon>
        <taxon>Autobranchia</taxon>
        <taxon>Pteriomorphia</taxon>
        <taxon>Mytilida</taxon>
        <taxon>Mytiloidea</taxon>
        <taxon>Mytilidae</taxon>
        <taxon>Mytilinae</taxon>
        <taxon>Mytilus</taxon>
    </lineage>
</organism>
<evidence type="ECO:0000256" key="1">
    <source>
        <dbReference type="ARBA" id="ARBA00022722"/>
    </source>
</evidence>
<dbReference type="InterPro" id="IPR022894">
    <property type="entry name" value="Oligoribonuclease"/>
</dbReference>
<sequence>MQTTRALHQYVPVDNLPEQRQQTSFEISDRVNIRSPSPVPVAQLIEETDVWNYLSCMGVDRHMIHSLLINCMYTDDWSLDKLKQNVWQEYLFWHCVIAVVEDSVELSFKENMPIIFENLNYSSVNVSVFLRKIRNKMKSVFKKKDLSIGKEQAIGIAFKDVGPICEKEGIRLDWLKNPSPIPNKIDVTNGLIVELRKVRMQHSILHKTVALWVQFLCHLNYTPDSDGLKRNIELVYKKLSKISLHNRQNVSAYLTEQYIPPQKRNTLCNSDLTQMKKGIVQKSITERNSLITPVYYYVDNPVYLAGCRAFGIVDKILTGPIWRIIESTSHILDLNKVWFDFKKILEKYSVDATELVEGKVLYPEYTVQDKVFESLFLIDNEELNILTTEALQIVLLNFCIIIERQLFDNLPGGSLNEETEGVNGKELRDESMTVKPTNIVSERDFANLDRLKREKPNANIIALEGLILFTNNKTLHWLDQMETEKKTQTFKIARERAPAMLKQFKLRKEHI</sequence>
<dbReference type="PANTHER" id="PTHR11046:SF29">
    <property type="match status" value="1"/>
</dbReference>
<evidence type="ECO:0000313" key="3">
    <source>
        <dbReference type="Proteomes" id="UP000507470"/>
    </source>
</evidence>
<protein>
    <submittedName>
        <fullName evidence="2">Uncharacterized protein</fullName>
    </submittedName>
</protein>
<accession>A0A6J8BL18</accession>
<keyword evidence="3" id="KW-1185">Reference proteome</keyword>
<reference evidence="2 3" key="1">
    <citation type="submission" date="2020-06" db="EMBL/GenBank/DDBJ databases">
        <authorList>
            <person name="Li R."/>
            <person name="Bekaert M."/>
        </authorList>
    </citation>
    <scope>NUCLEOTIDE SEQUENCE [LARGE SCALE GENOMIC DNA]</scope>
    <source>
        <strain evidence="3">wild</strain>
    </source>
</reference>
<dbReference type="EMBL" id="CACVKT020003639">
    <property type="protein sequence ID" value="CAC5384728.1"/>
    <property type="molecule type" value="Genomic_DNA"/>
</dbReference>
<dbReference type="Proteomes" id="UP000507470">
    <property type="component" value="Unassembled WGS sequence"/>
</dbReference>
<dbReference type="AlphaFoldDB" id="A0A6J8BL18"/>
<evidence type="ECO:0000313" key="2">
    <source>
        <dbReference type="EMBL" id="CAC5384728.1"/>
    </source>
</evidence>
<dbReference type="OrthoDB" id="6414146at2759"/>
<keyword evidence="1" id="KW-0378">Hydrolase</keyword>
<gene>
    <name evidence="2" type="ORF">MCOR_20339</name>
</gene>